<reference evidence="2" key="1">
    <citation type="submission" date="2020-08" db="EMBL/GenBank/DDBJ databases">
        <title>Genome sequencing and assembly of the red palm weevil Rhynchophorus ferrugineus.</title>
        <authorList>
            <person name="Dias G.B."/>
            <person name="Bergman C.M."/>
            <person name="Manee M."/>
        </authorList>
    </citation>
    <scope>NUCLEOTIDE SEQUENCE</scope>
    <source>
        <strain evidence="2">AA-2017</strain>
        <tissue evidence="2">Whole larva</tissue>
    </source>
</reference>
<keyword evidence="3" id="KW-1185">Reference proteome</keyword>
<protein>
    <recommendedName>
        <fullName evidence="4">Transmembrane inner ear expressed protein</fullName>
    </recommendedName>
</protein>
<evidence type="ECO:0000313" key="3">
    <source>
        <dbReference type="Proteomes" id="UP000625711"/>
    </source>
</evidence>
<dbReference type="InterPro" id="IPR032006">
    <property type="entry name" value="TMIE"/>
</dbReference>
<keyword evidence="1" id="KW-0812">Transmembrane</keyword>
<keyword evidence="1" id="KW-0472">Membrane</keyword>
<keyword evidence="1" id="KW-1133">Transmembrane helix</keyword>
<name>A0A834HSA2_RHYFE</name>
<dbReference type="Pfam" id="PF16038">
    <property type="entry name" value="TMIE"/>
    <property type="match status" value="1"/>
</dbReference>
<comment type="caution">
    <text evidence="2">The sequence shown here is derived from an EMBL/GenBank/DDBJ whole genome shotgun (WGS) entry which is preliminary data.</text>
</comment>
<dbReference type="PANTHER" id="PTHR28635">
    <property type="entry name" value="TRANSMEMBRANE INNER EAR EXPRESSED PROTEIN"/>
    <property type="match status" value="1"/>
</dbReference>
<evidence type="ECO:0008006" key="4">
    <source>
        <dbReference type="Google" id="ProtNLM"/>
    </source>
</evidence>
<evidence type="ECO:0000256" key="1">
    <source>
        <dbReference type="SAM" id="Phobius"/>
    </source>
</evidence>
<sequence length="152" mass="17422">MSSTFEANPNGENEPWIEKAAFEGLKFRIWHIMFFCLGAFGILVVFFCCCIRIRVPRTKQEIEADYKRTKITGKFRKRLKFISNQDMEAINLQKALEIIIQADYKNNQSVEALMDPKSPETDTTVSPGTSKFRNKIISKLVISKGATSNTKY</sequence>
<evidence type="ECO:0000313" key="2">
    <source>
        <dbReference type="EMBL" id="KAF7266613.1"/>
    </source>
</evidence>
<dbReference type="PANTHER" id="PTHR28635:SF1">
    <property type="entry name" value="TRANSMEMBRANE INNER EAR EXPRESSED PROTEIN"/>
    <property type="match status" value="1"/>
</dbReference>
<dbReference type="EMBL" id="JAACXV010014526">
    <property type="protein sequence ID" value="KAF7266613.1"/>
    <property type="molecule type" value="Genomic_DNA"/>
</dbReference>
<accession>A0A834HSA2</accession>
<dbReference type="Proteomes" id="UP000625711">
    <property type="component" value="Unassembled WGS sequence"/>
</dbReference>
<organism evidence="2 3">
    <name type="scientific">Rhynchophorus ferrugineus</name>
    <name type="common">Red palm weevil</name>
    <name type="synonym">Curculio ferrugineus</name>
    <dbReference type="NCBI Taxonomy" id="354439"/>
    <lineage>
        <taxon>Eukaryota</taxon>
        <taxon>Metazoa</taxon>
        <taxon>Ecdysozoa</taxon>
        <taxon>Arthropoda</taxon>
        <taxon>Hexapoda</taxon>
        <taxon>Insecta</taxon>
        <taxon>Pterygota</taxon>
        <taxon>Neoptera</taxon>
        <taxon>Endopterygota</taxon>
        <taxon>Coleoptera</taxon>
        <taxon>Polyphaga</taxon>
        <taxon>Cucujiformia</taxon>
        <taxon>Curculionidae</taxon>
        <taxon>Dryophthorinae</taxon>
        <taxon>Rhynchophorus</taxon>
    </lineage>
</organism>
<gene>
    <name evidence="2" type="ORF">GWI33_020114</name>
</gene>
<proteinExistence type="predicted"/>
<feature type="transmembrane region" description="Helical" evidence="1">
    <location>
        <begin position="29"/>
        <end position="51"/>
    </location>
</feature>
<dbReference type="AlphaFoldDB" id="A0A834HSA2"/>
<dbReference type="OrthoDB" id="6154284at2759"/>